<proteinExistence type="predicted"/>
<dbReference type="Proteomes" id="UP001150603">
    <property type="component" value="Unassembled WGS sequence"/>
</dbReference>
<accession>A0ACC1JDA3</accession>
<comment type="caution">
    <text evidence="1">The sequence shown here is derived from an EMBL/GenBank/DDBJ whole genome shotgun (WGS) entry which is preliminary data.</text>
</comment>
<protein>
    <submittedName>
        <fullName evidence="1">Uncharacterized protein</fullName>
    </submittedName>
</protein>
<name>A0ACC1JDA3_9FUNG</name>
<sequence length="215" mass="24298">MSENRPTETRRLTTRAKLAETYNKQRPVKTTKRQTPRVFAEQSANQQNQNTTTVHPEKQPKKPAKSELPASLGDNPFDRGMHATSPQSEVDRQLSARSDDTTLQSDQVSTEQQLANLLAKLKRSETEAVSLRHQLAEAKAELKSAEDRLREKDAMIREQGKRIDELIEERVPMDDMEEVMSENKRLAAELAENEGLLAECQKLLEEYVAADAASN</sequence>
<gene>
    <name evidence="1" type="ORF">FBU59_001694</name>
</gene>
<evidence type="ECO:0000313" key="2">
    <source>
        <dbReference type="Proteomes" id="UP001150603"/>
    </source>
</evidence>
<keyword evidence="2" id="KW-1185">Reference proteome</keyword>
<organism evidence="1 2">
    <name type="scientific">Linderina macrospora</name>
    <dbReference type="NCBI Taxonomy" id="4868"/>
    <lineage>
        <taxon>Eukaryota</taxon>
        <taxon>Fungi</taxon>
        <taxon>Fungi incertae sedis</taxon>
        <taxon>Zoopagomycota</taxon>
        <taxon>Kickxellomycotina</taxon>
        <taxon>Kickxellomycetes</taxon>
        <taxon>Kickxellales</taxon>
        <taxon>Kickxellaceae</taxon>
        <taxon>Linderina</taxon>
    </lineage>
</organism>
<dbReference type="EMBL" id="JANBPW010000806">
    <property type="protein sequence ID" value="KAJ1948220.1"/>
    <property type="molecule type" value="Genomic_DNA"/>
</dbReference>
<evidence type="ECO:0000313" key="1">
    <source>
        <dbReference type="EMBL" id="KAJ1948220.1"/>
    </source>
</evidence>
<reference evidence="1" key="1">
    <citation type="submission" date="2022-07" db="EMBL/GenBank/DDBJ databases">
        <title>Phylogenomic reconstructions and comparative analyses of Kickxellomycotina fungi.</title>
        <authorList>
            <person name="Reynolds N.K."/>
            <person name="Stajich J.E."/>
            <person name="Barry K."/>
            <person name="Grigoriev I.V."/>
            <person name="Crous P."/>
            <person name="Smith M.E."/>
        </authorList>
    </citation>
    <scope>NUCLEOTIDE SEQUENCE</scope>
    <source>
        <strain evidence="1">NRRL 5244</strain>
    </source>
</reference>